<evidence type="ECO:0000259" key="2">
    <source>
        <dbReference type="Pfam" id="PF00551"/>
    </source>
</evidence>
<evidence type="ECO:0000313" key="5">
    <source>
        <dbReference type="Proteomes" id="UP000664169"/>
    </source>
</evidence>
<feature type="transmembrane region" description="Helical" evidence="1">
    <location>
        <begin position="6"/>
        <end position="30"/>
    </location>
</feature>
<dbReference type="OrthoDB" id="10268103at2759"/>
<dbReference type="PANTHER" id="PTHR11138">
    <property type="entry name" value="METHIONYL-TRNA FORMYLTRANSFERASE"/>
    <property type="match status" value="1"/>
</dbReference>
<feature type="transmembrane region" description="Helical" evidence="1">
    <location>
        <begin position="85"/>
        <end position="108"/>
    </location>
</feature>
<comment type="caution">
    <text evidence="4">The sequence shown here is derived from an EMBL/GenBank/DDBJ whole genome shotgun (WGS) entry which is preliminary data.</text>
</comment>
<feature type="domain" description="Rhodopsin" evidence="3">
    <location>
        <begin position="25"/>
        <end position="214"/>
    </location>
</feature>
<dbReference type="GO" id="GO:0005739">
    <property type="term" value="C:mitochondrion"/>
    <property type="evidence" value="ECO:0007669"/>
    <property type="project" value="TreeGrafter"/>
</dbReference>
<evidence type="ECO:0008006" key="6">
    <source>
        <dbReference type="Google" id="ProtNLM"/>
    </source>
</evidence>
<keyword evidence="5" id="KW-1185">Reference proteome</keyword>
<dbReference type="AlphaFoldDB" id="A0A8H3IUC8"/>
<organism evidence="4 5">
    <name type="scientific">Gomphillus americanus</name>
    <dbReference type="NCBI Taxonomy" id="1940652"/>
    <lineage>
        <taxon>Eukaryota</taxon>
        <taxon>Fungi</taxon>
        <taxon>Dikarya</taxon>
        <taxon>Ascomycota</taxon>
        <taxon>Pezizomycotina</taxon>
        <taxon>Lecanoromycetes</taxon>
        <taxon>OSLEUM clade</taxon>
        <taxon>Ostropomycetidae</taxon>
        <taxon>Ostropales</taxon>
        <taxon>Graphidaceae</taxon>
        <taxon>Gomphilloideae</taxon>
        <taxon>Gomphillus</taxon>
    </lineage>
</organism>
<dbReference type="Gene3D" id="3.40.50.12230">
    <property type="match status" value="1"/>
</dbReference>
<feature type="transmembrane region" description="Helical" evidence="1">
    <location>
        <begin position="197"/>
        <end position="218"/>
    </location>
</feature>
<dbReference type="Proteomes" id="UP000664169">
    <property type="component" value="Unassembled WGS sequence"/>
</dbReference>
<dbReference type="PANTHER" id="PTHR11138:SF5">
    <property type="entry name" value="METHIONYL-TRNA FORMYLTRANSFERASE, MITOCHONDRIAL"/>
    <property type="match status" value="1"/>
</dbReference>
<dbReference type="Pfam" id="PF00551">
    <property type="entry name" value="Formyl_trans_N"/>
    <property type="match status" value="1"/>
</dbReference>
<gene>
    <name evidence="4" type="ORF">GOMPHAMPRED_004259</name>
</gene>
<dbReference type="InterPro" id="IPR036477">
    <property type="entry name" value="Formyl_transf_N_sf"/>
</dbReference>
<dbReference type="EMBL" id="CAJPDQ010000026">
    <property type="protein sequence ID" value="CAF9926904.1"/>
    <property type="molecule type" value="Genomic_DNA"/>
</dbReference>
<evidence type="ECO:0000313" key="4">
    <source>
        <dbReference type="EMBL" id="CAF9926904.1"/>
    </source>
</evidence>
<dbReference type="Pfam" id="PF20684">
    <property type="entry name" value="Fung_rhodopsin"/>
    <property type="match status" value="1"/>
</dbReference>
<proteinExistence type="predicted"/>
<name>A0A8H3IUC8_9LECA</name>
<dbReference type="InterPro" id="IPR002376">
    <property type="entry name" value="Formyl_transf_N"/>
</dbReference>
<keyword evidence="1" id="KW-0472">Membrane</keyword>
<evidence type="ECO:0000259" key="3">
    <source>
        <dbReference type="Pfam" id="PF20684"/>
    </source>
</evidence>
<dbReference type="GO" id="GO:0004479">
    <property type="term" value="F:methionyl-tRNA formyltransferase activity"/>
    <property type="evidence" value="ECO:0007669"/>
    <property type="project" value="TreeGrafter"/>
</dbReference>
<evidence type="ECO:0000256" key="1">
    <source>
        <dbReference type="SAM" id="Phobius"/>
    </source>
</evidence>
<accession>A0A8H3IUC8</accession>
<feature type="domain" description="Formyl transferase N-terminal" evidence="2">
    <location>
        <begin position="257"/>
        <end position="332"/>
    </location>
</feature>
<keyword evidence="1" id="KW-0812">Transmembrane</keyword>
<sequence>MQSSATALVVCSVLFPCLALLALVIRIAILHARQKKPKIEDYLITAAWVITAGMGSADVVGVYQGHFGQEFETISMSEQTIFTKIIFAMQFFHLFAMAFIKFSMIIFFKRIFITRSFQIQANIMLAIVSCWLIAFFWTTLFQAWPISQNWTGVGNTILNEPAMYLALGVIDVVTDFMILCLPIPVIIRLHADWTKRIMVLIVFGVGFFCIAASCRLLMNTGLLYKMPIADFARSLRLPLHQIDSFRGWAPHARDGLGFNLILAVSFGLLIPRRIIESAKYGGLNVHPSMLPDLWGAAPLHHALLDGDKRIGLTVQTLHPTQMDNGAIVAQTREPGIEIPSEARQSFSSLADYIAPLGADLLIDTLEQGLFQSSASDLTLQAVSKLHGREPRHARKLILEDRHIDWNTWSANKIVRFQKLFSSLWNTMQTPTGIKKLVWTGSFEITDPALGDPTFPPGMAYVLKDDSVLVNTADNAVLQVYDCTIARDRSRNIHHVAQKLGILKDNGNQMKSFIARFE</sequence>
<protein>
    <recommendedName>
        <fullName evidence="6">Methionyl-tRNA formyltransferase</fullName>
    </recommendedName>
</protein>
<keyword evidence="1" id="KW-1133">Transmembrane helix</keyword>
<dbReference type="SUPFAM" id="SSF53328">
    <property type="entry name" value="Formyltransferase"/>
    <property type="match status" value="1"/>
</dbReference>
<reference evidence="4" key="1">
    <citation type="submission" date="2021-03" db="EMBL/GenBank/DDBJ databases">
        <authorList>
            <person name="Tagirdzhanova G."/>
        </authorList>
    </citation>
    <scope>NUCLEOTIDE SEQUENCE</scope>
</reference>
<dbReference type="InterPro" id="IPR049326">
    <property type="entry name" value="Rhodopsin_dom_fungi"/>
</dbReference>
<feature type="transmembrane region" description="Helical" evidence="1">
    <location>
        <begin position="120"/>
        <end position="144"/>
    </location>
</feature>
<feature type="transmembrane region" description="Helical" evidence="1">
    <location>
        <begin position="164"/>
        <end position="185"/>
    </location>
</feature>